<gene>
    <name evidence="2" type="ORF">RJ640_002410</name>
</gene>
<evidence type="ECO:0000313" key="2">
    <source>
        <dbReference type="EMBL" id="KAK2983415.1"/>
    </source>
</evidence>
<accession>A0AA88UG44</accession>
<name>A0AA88UG44_9ASTE</name>
<organism evidence="2 3">
    <name type="scientific">Escallonia rubra</name>
    <dbReference type="NCBI Taxonomy" id="112253"/>
    <lineage>
        <taxon>Eukaryota</taxon>
        <taxon>Viridiplantae</taxon>
        <taxon>Streptophyta</taxon>
        <taxon>Embryophyta</taxon>
        <taxon>Tracheophyta</taxon>
        <taxon>Spermatophyta</taxon>
        <taxon>Magnoliopsida</taxon>
        <taxon>eudicotyledons</taxon>
        <taxon>Gunneridae</taxon>
        <taxon>Pentapetalae</taxon>
        <taxon>asterids</taxon>
        <taxon>campanulids</taxon>
        <taxon>Escalloniales</taxon>
        <taxon>Escalloniaceae</taxon>
        <taxon>Escallonia</taxon>
    </lineage>
</organism>
<protein>
    <submittedName>
        <fullName evidence="2">Uncharacterized protein</fullName>
    </submittedName>
</protein>
<evidence type="ECO:0000313" key="3">
    <source>
        <dbReference type="Proteomes" id="UP001187471"/>
    </source>
</evidence>
<proteinExistence type="predicted"/>
<comment type="caution">
    <text evidence="2">The sequence shown here is derived from an EMBL/GenBank/DDBJ whole genome shotgun (WGS) entry which is preliminary data.</text>
</comment>
<dbReference type="PANTHER" id="PTHR34268:SF8">
    <property type="entry name" value="FAE DOMAIN-CONTAINING PROTEIN"/>
    <property type="match status" value="1"/>
</dbReference>
<sequence>MDSLTILMYTSPLLSLHPSLFKSLISNCQSLFEIEETARMEDILLKVALFVLVQALVYLILSNSSDVFSSSKIQKSLSFRLARSVSIRRMLAAISDMPEGGEASPVSRGFSSSPTERTLRTHSFMYN</sequence>
<reference evidence="2" key="1">
    <citation type="submission" date="2022-12" db="EMBL/GenBank/DDBJ databases">
        <title>Draft genome assemblies for two species of Escallonia (Escalloniales).</title>
        <authorList>
            <person name="Chanderbali A."/>
            <person name="Dervinis C."/>
            <person name="Anghel I."/>
            <person name="Soltis D."/>
            <person name="Soltis P."/>
            <person name="Zapata F."/>
        </authorList>
    </citation>
    <scope>NUCLEOTIDE SEQUENCE</scope>
    <source>
        <strain evidence="2">UCBG92.1500</strain>
        <tissue evidence="2">Leaf</tissue>
    </source>
</reference>
<feature type="region of interest" description="Disordered" evidence="1">
    <location>
        <begin position="98"/>
        <end position="127"/>
    </location>
</feature>
<dbReference type="AlphaFoldDB" id="A0AA88UG44"/>
<keyword evidence="3" id="KW-1185">Reference proteome</keyword>
<dbReference type="PANTHER" id="PTHR34268">
    <property type="entry name" value="OS01G0321850 PROTEIN"/>
    <property type="match status" value="1"/>
</dbReference>
<dbReference type="Proteomes" id="UP001187471">
    <property type="component" value="Unassembled WGS sequence"/>
</dbReference>
<dbReference type="EMBL" id="JAVXUO010001326">
    <property type="protein sequence ID" value="KAK2983415.1"/>
    <property type="molecule type" value="Genomic_DNA"/>
</dbReference>
<evidence type="ECO:0000256" key="1">
    <source>
        <dbReference type="SAM" id="MobiDB-lite"/>
    </source>
</evidence>